<name>A0A1M6YE39_9FIRM</name>
<proteinExistence type="predicted"/>
<evidence type="ECO:0000313" key="3">
    <source>
        <dbReference type="Proteomes" id="UP000183975"/>
    </source>
</evidence>
<dbReference type="Proteomes" id="UP000183975">
    <property type="component" value="Unassembled WGS sequence"/>
</dbReference>
<feature type="transmembrane region" description="Helical" evidence="1">
    <location>
        <begin position="7"/>
        <end position="27"/>
    </location>
</feature>
<keyword evidence="1" id="KW-0812">Transmembrane</keyword>
<dbReference type="RefSeq" id="WP_072853077.1">
    <property type="nucleotide sequence ID" value="NZ_FRAH01000073.1"/>
</dbReference>
<evidence type="ECO:0000256" key="1">
    <source>
        <dbReference type="SAM" id="Phobius"/>
    </source>
</evidence>
<protein>
    <submittedName>
        <fullName evidence="2">Uncharacterized protein</fullName>
    </submittedName>
</protein>
<accession>A0A1M6YE39</accession>
<sequence>MRKWKIYLPLACFCGSLLVICIIWGIVRGSVWNGQMELRHLEGDEGALADFTLKGKIEDSQNTWDFSIEDGKLEKNSFHMRTGTETVYHIERTVGAWKEGELSVWSSYGTFVPAADSQVETKDTVDLTVLKGNTHFPSDAYQEDGTLHGTTTVFDKGQAVFQLEMHASAAGGTKYRQWNYEIPTNLVYIPDKPLAEVCVENGEDYKDIQSSELWIREAPVLVWSKEWQMLYGTMTTNKYCSGSMGLYCFGPDPAEDYTSTSEEEQTMTEPFATLAEIPVSENRLVLGLEDVKEGLLLFIGEADGLTMELYSYDGVLLDCMKQQTEASVDELQIQQTDWEDGRGIYVIGSHEIDENAQYVHLFAGYWVEDGKITAVYLPESSQGDVTYGVVGKDRVLTVGSFQELWDGKAEMEEIYTLNALELRVYDVSEDPAGRLIYHGKLETDIDEDALEVLMSCETAKGRKSIQEQNSRGTTGWRRYLMVEDISGKGGETVWEEGSWYQY</sequence>
<dbReference type="AlphaFoldDB" id="A0A1M6YE39"/>
<dbReference type="EMBL" id="FRAH01000073">
    <property type="protein sequence ID" value="SHL16295.1"/>
    <property type="molecule type" value="Genomic_DNA"/>
</dbReference>
<keyword evidence="1" id="KW-1133">Transmembrane helix</keyword>
<keyword evidence="1" id="KW-0472">Membrane</keyword>
<gene>
    <name evidence="2" type="ORF">SAMN02745138_02979</name>
</gene>
<dbReference type="OrthoDB" id="2129501at2"/>
<organism evidence="2 3">
    <name type="scientific">Anaerotignum lactatifermentans DSM 14214</name>
    <dbReference type="NCBI Taxonomy" id="1121323"/>
    <lineage>
        <taxon>Bacteria</taxon>
        <taxon>Bacillati</taxon>
        <taxon>Bacillota</taxon>
        <taxon>Clostridia</taxon>
        <taxon>Lachnospirales</taxon>
        <taxon>Anaerotignaceae</taxon>
        <taxon>Anaerotignum</taxon>
    </lineage>
</organism>
<reference evidence="2 3" key="1">
    <citation type="submission" date="2016-11" db="EMBL/GenBank/DDBJ databases">
        <authorList>
            <person name="Jaros S."/>
            <person name="Januszkiewicz K."/>
            <person name="Wedrychowicz H."/>
        </authorList>
    </citation>
    <scope>NUCLEOTIDE SEQUENCE [LARGE SCALE GENOMIC DNA]</scope>
    <source>
        <strain evidence="2 3">DSM 14214</strain>
    </source>
</reference>
<evidence type="ECO:0000313" key="2">
    <source>
        <dbReference type="EMBL" id="SHL16295.1"/>
    </source>
</evidence>
<keyword evidence="3" id="KW-1185">Reference proteome</keyword>